<evidence type="ECO:0000313" key="9">
    <source>
        <dbReference type="EMBL" id="KAH9329215.1"/>
    </source>
</evidence>
<dbReference type="InterPro" id="IPR029071">
    <property type="entry name" value="Ubiquitin-like_domsf"/>
</dbReference>
<evidence type="ECO:0000256" key="1">
    <source>
        <dbReference type="ARBA" id="ARBA00008941"/>
    </source>
</evidence>
<feature type="compositionally biased region" description="Low complexity" evidence="7">
    <location>
        <begin position="551"/>
        <end position="560"/>
    </location>
</feature>
<dbReference type="OMA" id="PCKSEPF"/>
<dbReference type="InterPro" id="IPR044571">
    <property type="entry name" value="P4KG1-8"/>
</dbReference>
<feature type="region of interest" description="Disordered" evidence="7">
    <location>
        <begin position="546"/>
        <end position="599"/>
    </location>
</feature>
<keyword evidence="5" id="KW-0418">Kinase</keyword>
<dbReference type="PANTHER" id="PTHR45800:SF11">
    <property type="entry name" value="PHOSPHATIDYLINOSITOL 3-KINASE-RELATED PROTEIN KINASE"/>
    <property type="match status" value="1"/>
</dbReference>
<evidence type="ECO:0000256" key="6">
    <source>
        <dbReference type="ARBA" id="ARBA00022840"/>
    </source>
</evidence>
<dbReference type="Pfam" id="PF00454">
    <property type="entry name" value="PI3_PI4_kinase"/>
    <property type="match status" value="1"/>
</dbReference>
<dbReference type="EMBL" id="JAHRHJ020000001">
    <property type="protein sequence ID" value="KAH9329215.1"/>
    <property type="molecule type" value="Genomic_DNA"/>
</dbReference>
<accession>A0AA38GWM4</accession>
<keyword evidence="3" id="KW-0808">Transferase</keyword>
<organism evidence="9 10">
    <name type="scientific">Taxus chinensis</name>
    <name type="common">Chinese yew</name>
    <name type="synonym">Taxus wallichiana var. chinensis</name>
    <dbReference type="NCBI Taxonomy" id="29808"/>
    <lineage>
        <taxon>Eukaryota</taxon>
        <taxon>Viridiplantae</taxon>
        <taxon>Streptophyta</taxon>
        <taxon>Embryophyta</taxon>
        <taxon>Tracheophyta</taxon>
        <taxon>Spermatophyta</taxon>
        <taxon>Pinopsida</taxon>
        <taxon>Pinidae</taxon>
        <taxon>Conifers II</taxon>
        <taxon>Cupressales</taxon>
        <taxon>Taxaceae</taxon>
        <taxon>Taxus</taxon>
    </lineage>
</organism>
<evidence type="ECO:0000256" key="7">
    <source>
        <dbReference type="SAM" id="MobiDB-lite"/>
    </source>
</evidence>
<keyword evidence="4" id="KW-0547">Nucleotide-binding</keyword>
<comment type="caution">
    <text evidence="9">The sequence shown here is derived from an EMBL/GenBank/DDBJ whole genome shotgun (WGS) entry which is preliminary data.</text>
</comment>
<name>A0AA38GWM4_TAXCH</name>
<proteinExistence type="inferred from homology"/>
<dbReference type="AlphaFoldDB" id="A0AA38GWM4"/>
<comment type="similarity">
    <text evidence="1">Belongs to the PI3/PI4-kinase family. Type II PI4K subfamily.</text>
</comment>
<gene>
    <name evidence="9" type="ORF">KI387_001323</name>
</gene>
<feature type="domain" description="PI3K/PI4K catalytic" evidence="8">
    <location>
        <begin position="128"/>
        <end position="432"/>
    </location>
</feature>
<dbReference type="Gene3D" id="3.10.20.90">
    <property type="entry name" value="Phosphatidylinositol 3-kinase Catalytic Subunit, Chain A, domain 1"/>
    <property type="match status" value="1"/>
</dbReference>
<evidence type="ECO:0000256" key="5">
    <source>
        <dbReference type="ARBA" id="ARBA00022777"/>
    </source>
</evidence>
<dbReference type="SUPFAM" id="SSF54236">
    <property type="entry name" value="Ubiquitin-like"/>
    <property type="match status" value="1"/>
</dbReference>
<dbReference type="CDD" id="cd17039">
    <property type="entry name" value="Ubl_ubiquitin_like"/>
    <property type="match status" value="1"/>
</dbReference>
<evidence type="ECO:0000256" key="4">
    <source>
        <dbReference type="ARBA" id="ARBA00022741"/>
    </source>
</evidence>
<sequence>MYRRQMGLRRIYVQTDIGNVLGIEVDRDDRVQTIKKKLQEVLCLPTEQSALTFGDMVLEHDFNEVRNDYPILLTRGLYRTSSTPSISPVVEKLNFKDRNKPLEIIGGSHGCPKVRRLVRKCVKALDSGVEPIPVGGGLGGAYFIQNTAREKIAIVKPTDEEPFAPNNPYGFVGKTLGQPGLKRSIRIGETGIREVAAYLLDHDHFAKVPPTALVKATHSIFNVNANVFPCMSEPFAKIGSLQRFVPHEYDASEHGTSCFPVGAVHRIGILDVRILNTDRHAGNILVRRLVEEKCNSWTLYDLRVYDALELIPIDHGLCLPEALDDPYFEWLHWPQASSPFSEEELEYIKKLNAASDAQMLRKELPMLRESCLRVLMITTTFLQRAAEAGLSLAEIGSMMSREIGTMDDELSELENICFQAKLDADYELSLIRSSYCPVSSITDNFSFQLHMDQEEYQSASLPTSNGVCSTLHLPSISLQCETSDVCSVLFNTNESTQSCFCCSPTMGSNATSDVFKEVALDLEEEESSISPENQGACVFDPKIVRTKSGKRNNGSNSSGTRRTHSIVDARSGHGVRGVSSSELARKTRDSSGENEIGLNLSEMTEEEWSVFMECFQQLLPDALANWKTRNTCPLLRLGTSCQF</sequence>
<evidence type="ECO:0000259" key="8">
    <source>
        <dbReference type="PROSITE" id="PS50290"/>
    </source>
</evidence>
<dbReference type="EC" id="2.7.1.67" evidence="2"/>
<protein>
    <recommendedName>
        <fullName evidence="2">1-phosphatidylinositol 4-kinase</fullName>
        <ecNumber evidence="2">2.7.1.67</ecNumber>
    </recommendedName>
</protein>
<keyword evidence="6" id="KW-0067">ATP-binding</keyword>
<evidence type="ECO:0000256" key="3">
    <source>
        <dbReference type="ARBA" id="ARBA00022679"/>
    </source>
</evidence>
<dbReference type="GO" id="GO:0004430">
    <property type="term" value="F:1-phosphatidylinositol 4-kinase activity"/>
    <property type="evidence" value="ECO:0007669"/>
    <property type="project" value="UniProtKB-EC"/>
</dbReference>
<evidence type="ECO:0000313" key="10">
    <source>
        <dbReference type="Proteomes" id="UP000824469"/>
    </source>
</evidence>
<dbReference type="PANTHER" id="PTHR45800">
    <property type="entry name" value="PHOSPHATIDYLINOSITOL 4-KINASE GAMMA"/>
    <property type="match status" value="1"/>
</dbReference>
<dbReference type="Proteomes" id="UP000824469">
    <property type="component" value="Unassembled WGS sequence"/>
</dbReference>
<dbReference type="PROSITE" id="PS50290">
    <property type="entry name" value="PI3_4_KINASE_3"/>
    <property type="match status" value="1"/>
</dbReference>
<dbReference type="GO" id="GO:0005524">
    <property type="term" value="F:ATP binding"/>
    <property type="evidence" value="ECO:0007669"/>
    <property type="project" value="UniProtKB-KW"/>
</dbReference>
<reference evidence="9 10" key="1">
    <citation type="journal article" date="2021" name="Nat. Plants">
        <title>The Taxus genome provides insights into paclitaxel biosynthesis.</title>
        <authorList>
            <person name="Xiong X."/>
            <person name="Gou J."/>
            <person name="Liao Q."/>
            <person name="Li Y."/>
            <person name="Zhou Q."/>
            <person name="Bi G."/>
            <person name="Li C."/>
            <person name="Du R."/>
            <person name="Wang X."/>
            <person name="Sun T."/>
            <person name="Guo L."/>
            <person name="Liang H."/>
            <person name="Lu P."/>
            <person name="Wu Y."/>
            <person name="Zhang Z."/>
            <person name="Ro D.K."/>
            <person name="Shang Y."/>
            <person name="Huang S."/>
            <person name="Yan J."/>
        </authorList>
    </citation>
    <scope>NUCLEOTIDE SEQUENCE [LARGE SCALE GENOMIC DNA]</scope>
    <source>
        <strain evidence="9">Ta-2019</strain>
    </source>
</reference>
<evidence type="ECO:0000256" key="2">
    <source>
        <dbReference type="ARBA" id="ARBA00012169"/>
    </source>
</evidence>
<keyword evidence="10" id="KW-1185">Reference proteome</keyword>
<dbReference type="InterPro" id="IPR000403">
    <property type="entry name" value="PI3/4_kinase_cat_dom"/>
</dbReference>